<keyword evidence="3" id="KW-1185">Reference proteome</keyword>
<feature type="compositionally biased region" description="Basic residues" evidence="1">
    <location>
        <begin position="403"/>
        <end position="415"/>
    </location>
</feature>
<feature type="region of interest" description="Disordered" evidence="1">
    <location>
        <begin position="353"/>
        <end position="377"/>
    </location>
</feature>
<dbReference type="CDD" id="cd00590">
    <property type="entry name" value="RRM_SF"/>
    <property type="match status" value="1"/>
</dbReference>
<organism evidence="2 3">
    <name type="scientific">Cucumis sativus</name>
    <name type="common">Cucumber</name>
    <dbReference type="NCBI Taxonomy" id="3659"/>
    <lineage>
        <taxon>Eukaryota</taxon>
        <taxon>Viridiplantae</taxon>
        <taxon>Streptophyta</taxon>
        <taxon>Embryophyta</taxon>
        <taxon>Tracheophyta</taxon>
        <taxon>Spermatophyta</taxon>
        <taxon>Magnoliopsida</taxon>
        <taxon>eudicotyledons</taxon>
        <taxon>Gunneridae</taxon>
        <taxon>Pentapetalae</taxon>
        <taxon>rosids</taxon>
        <taxon>fabids</taxon>
        <taxon>Cucurbitales</taxon>
        <taxon>Cucurbitaceae</taxon>
        <taxon>Benincaseae</taxon>
        <taxon>Cucumis</taxon>
    </lineage>
</organism>
<reference evidence="2 3" key="4">
    <citation type="journal article" date="2011" name="BMC Genomics">
        <title>RNA-Seq improves annotation of protein-coding genes in the cucumber genome.</title>
        <authorList>
            <person name="Li Z."/>
            <person name="Zhang Z."/>
            <person name="Yan P."/>
            <person name="Huang S."/>
            <person name="Fei Z."/>
            <person name="Lin K."/>
        </authorList>
    </citation>
    <scope>NUCLEOTIDE SEQUENCE [LARGE SCALE GENOMIC DNA]</scope>
    <source>
        <strain evidence="3">cv. 9930</strain>
    </source>
</reference>
<dbReference type="GO" id="GO:0032544">
    <property type="term" value="P:plastid translation"/>
    <property type="evidence" value="ECO:0007669"/>
    <property type="project" value="EnsemblPlants"/>
</dbReference>
<gene>
    <name evidence="2" type="ORF">Csa_5G488800</name>
</gene>
<dbReference type="GO" id="GO:0006364">
    <property type="term" value="P:rRNA processing"/>
    <property type="evidence" value="ECO:0007669"/>
    <property type="project" value="EnsemblPlants"/>
</dbReference>
<dbReference type="AlphaFoldDB" id="A0A0A0KQN3"/>
<dbReference type="GO" id="GO:0019843">
    <property type="term" value="F:rRNA binding"/>
    <property type="evidence" value="ECO:0007669"/>
    <property type="project" value="EnsemblPlants"/>
</dbReference>
<dbReference type="PANTHER" id="PTHR37200:SF1">
    <property type="entry name" value="RNA-BINDING (RRM_RBD_RNP MOTIFS) FAMILY PROTEIN"/>
    <property type="match status" value="1"/>
</dbReference>
<reference evidence="2 3" key="3">
    <citation type="journal article" date="2010" name="BMC Genomics">
        <title>Transcriptome sequencing and comparative analysis of cucumber flowers with different sex types.</title>
        <authorList>
            <person name="Guo S."/>
            <person name="Zheng Y."/>
            <person name="Joung J.G."/>
            <person name="Liu S."/>
            <person name="Zhang Z."/>
            <person name="Crasta O.R."/>
            <person name="Sobral B.W."/>
            <person name="Xu Y."/>
            <person name="Huang S."/>
            <person name="Fei Z."/>
        </authorList>
    </citation>
    <scope>NUCLEOTIDE SEQUENCE [LARGE SCALE GENOMIC DNA]</scope>
    <source>
        <strain evidence="3">cv. 9930</strain>
    </source>
</reference>
<reference evidence="2 3" key="2">
    <citation type="journal article" date="2009" name="PLoS ONE">
        <title>An integrated genetic and cytogenetic map of the cucumber genome.</title>
        <authorList>
            <person name="Ren Y."/>
            <person name="Zhang Z."/>
            <person name="Liu J."/>
            <person name="Staub J.E."/>
            <person name="Han Y."/>
            <person name="Cheng Z."/>
            <person name="Li X."/>
            <person name="Lu J."/>
            <person name="Miao H."/>
            <person name="Kang H."/>
            <person name="Xie B."/>
            <person name="Gu X."/>
            <person name="Wang X."/>
            <person name="Du Y."/>
            <person name="Jin W."/>
            <person name="Huang S."/>
        </authorList>
    </citation>
    <scope>NUCLEOTIDE SEQUENCE [LARGE SCALE GENOMIC DNA]</scope>
    <source>
        <strain evidence="3">cv. 9930</strain>
    </source>
</reference>
<evidence type="ECO:0000256" key="1">
    <source>
        <dbReference type="SAM" id="MobiDB-lite"/>
    </source>
</evidence>
<dbReference type="eggNOG" id="ENOG502QPWD">
    <property type="taxonomic scope" value="Eukaryota"/>
</dbReference>
<proteinExistence type="predicted"/>
<dbReference type="EMBL" id="CM002926">
    <property type="protein sequence ID" value="KGN51204.1"/>
    <property type="molecule type" value="Genomic_DNA"/>
</dbReference>
<dbReference type="STRING" id="3659.A0A0A0KQN3"/>
<dbReference type="SUPFAM" id="SSF54928">
    <property type="entry name" value="RNA-binding domain, RBD"/>
    <property type="match status" value="1"/>
</dbReference>
<evidence type="ECO:0000313" key="2">
    <source>
        <dbReference type="EMBL" id="KGN51204.1"/>
    </source>
</evidence>
<dbReference type="Proteomes" id="UP000029981">
    <property type="component" value="Chromosome 5"/>
</dbReference>
<sequence>MASPGLEPETFSVYYDEASAYVAAPIFSFSEKIVYPNGAEMFDSTPLHCPFTTICPLLQHSCHYNSSISTKFRPPHLNLSLIQASGPMGFPVFAVKRLGKGGIALTEPSDSDIGFDEFFDEGEDNFQDEDDILLPLKNTKEWHAARPRGFGEGKVYDTSIEDNLLQEMEQIREAQAANINKLKDQSSSNPNSSRNVVEIAAPEIVSTGVCVRIINLPRKKNIHRDLVVAFKGFPGIINITPAVIGNKKTRDPVCKGFAFVDCKSEGDALSFLQAFAGRYLTFGRVQKQIKCEIMNRQTSSSARNSSMSSTNHSRLSILEEEAEQFVDIDVDLASEATRTKTEDIEDDLAYVSESHSHEEDDNGVESRTEFTIQSPSEKEVNKIELEEILPQGREEIHREVSPIKRKTKVSKKKQPKEKGEKKLLTEIPGSAKRLRIKEKAVLTDVYSRYGKKSALVSQEGN</sequence>
<evidence type="ECO:0008006" key="4">
    <source>
        <dbReference type="Google" id="ProtNLM"/>
    </source>
</evidence>
<dbReference type="GO" id="GO:0009409">
    <property type="term" value="P:response to cold"/>
    <property type="evidence" value="ECO:0007669"/>
    <property type="project" value="EnsemblPlants"/>
</dbReference>
<name>A0A0A0KQN3_CUCSA</name>
<dbReference type="OMA" id="KCEMINP"/>
<feature type="compositionally biased region" description="Basic and acidic residues" evidence="1">
    <location>
        <begin position="354"/>
        <end position="368"/>
    </location>
</feature>
<feature type="region of interest" description="Disordered" evidence="1">
    <location>
        <begin position="396"/>
        <end position="425"/>
    </location>
</feature>
<dbReference type="InterPro" id="IPR035979">
    <property type="entry name" value="RBD_domain_sf"/>
</dbReference>
<dbReference type="GO" id="GO:0009507">
    <property type="term" value="C:chloroplast"/>
    <property type="evidence" value="ECO:0007669"/>
    <property type="project" value="EnsemblPlants"/>
</dbReference>
<evidence type="ECO:0000313" key="3">
    <source>
        <dbReference type="Proteomes" id="UP000029981"/>
    </source>
</evidence>
<protein>
    <recommendedName>
        <fullName evidence="4">RRM domain-containing protein</fullName>
    </recommendedName>
</protein>
<dbReference type="PANTHER" id="PTHR37200">
    <property type="entry name" value="RNA-BINDING (RRM/RBD/RNP MOTIFS) FAMILY PROTEIN"/>
    <property type="match status" value="1"/>
</dbReference>
<dbReference type="Gramene" id="KGN51204">
    <property type="protein sequence ID" value="KGN51204"/>
    <property type="gene ID" value="Csa_5G488800"/>
</dbReference>
<reference evidence="2 3" key="1">
    <citation type="journal article" date="2009" name="Nat. Genet.">
        <title>The genome of the cucumber, Cucumis sativus L.</title>
        <authorList>
            <person name="Huang S."/>
            <person name="Li R."/>
            <person name="Zhang Z."/>
            <person name="Li L."/>
            <person name="Gu X."/>
            <person name="Fan W."/>
            <person name="Lucas W.J."/>
            <person name="Wang X."/>
            <person name="Xie B."/>
            <person name="Ni P."/>
            <person name="Ren Y."/>
            <person name="Zhu H."/>
            <person name="Li J."/>
            <person name="Lin K."/>
            <person name="Jin W."/>
            <person name="Fei Z."/>
            <person name="Li G."/>
            <person name="Staub J."/>
            <person name="Kilian A."/>
            <person name="van der Vossen E.A."/>
            <person name="Wu Y."/>
            <person name="Guo J."/>
            <person name="He J."/>
            <person name="Jia Z."/>
            <person name="Ren Y."/>
            <person name="Tian G."/>
            <person name="Lu Y."/>
            <person name="Ruan J."/>
            <person name="Qian W."/>
            <person name="Wang M."/>
            <person name="Huang Q."/>
            <person name="Li B."/>
            <person name="Xuan Z."/>
            <person name="Cao J."/>
            <person name="Asan"/>
            <person name="Wu Z."/>
            <person name="Zhang J."/>
            <person name="Cai Q."/>
            <person name="Bai Y."/>
            <person name="Zhao B."/>
            <person name="Han Y."/>
            <person name="Li Y."/>
            <person name="Li X."/>
            <person name="Wang S."/>
            <person name="Shi Q."/>
            <person name="Liu S."/>
            <person name="Cho W.K."/>
            <person name="Kim J.Y."/>
            <person name="Xu Y."/>
            <person name="Heller-Uszynska K."/>
            <person name="Miao H."/>
            <person name="Cheng Z."/>
            <person name="Zhang S."/>
            <person name="Wu J."/>
            <person name="Yang Y."/>
            <person name="Kang H."/>
            <person name="Li M."/>
            <person name="Liang H."/>
            <person name="Ren X."/>
            <person name="Shi Z."/>
            <person name="Wen M."/>
            <person name="Jian M."/>
            <person name="Yang H."/>
            <person name="Zhang G."/>
            <person name="Yang Z."/>
            <person name="Chen R."/>
            <person name="Liu S."/>
            <person name="Li J."/>
            <person name="Ma L."/>
            <person name="Liu H."/>
            <person name="Zhou Y."/>
            <person name="Zhao J."/>
            <person name="Fang X."/>
            <person name="Li G."/>
            <person name="Fang L."/>
            <person name="Li Y."/>
            <person name="Liu D."/>
            <person name="Zheng H."/>
            <person name="Zhang Y."/>
            <person name="Qin N."/>
            <person name="Li Z."/>
            <person name="Yang G."/>
            <person name="Yang S."/>
            <person name="Bolund L."/>
            <person name="Kristiansen K."/>
            <person name="Zheng H."/>
            <person name="Li S."/>
            <person name="Zhang X."/>
            <person name="Yang H."/>
            <person name="Wang J."/>
            <person name="Sun R."/>
            <person name="Zhang B."/>
            <person name="Jiang S."/>
            <person name="Wang J."/>
            <person name="Du Y."/>
            <person name="Li S."/>
        </authorList>
    </citation>
    <scope>NUCLEOTIDE SEQUENCE [LARGE SCALE GENOMIC DNA]</scope>
    <source>
        <strain evidence="3">cv. 9930</strain>
    </source>
</reference>
<accession>A0A0A0KQN3</accession>